<keyword evidence="9" id="KW-1185">Reference proteome</keyword>
<protein>
    <recommendedName>
        <fullName evidence="6">Ribonuclease VapC</fullName>
        <shortName evidence="6">RNase VapC</shortName>
        <ecNumber evidence="6">3.1.-.-</ecNumber>
    </recommendedName>
    <alternativeName>
        <fullName evidence="6">Toxin VapC</fullName>
    </alternativeName>
</protein>
<keyword evidence="1 6" id="KW-1277">Toxin-antitoxin system</keyword>
<dbReference type="GO" id="GO:0004540">
    <property type="term" value="F:RNA nuclease activity"/>
    <property type="evidence" value="ECO:0007669"/>
    <property type="project" value="InterPro"/>
</dbReference>
<evidence type="ECO:0000259" key="7">
    <source>
        <dbReference type="Pfam" id="PF01850"/>
    </source>
</evidence>
<reference evidence="9" key="1">
    <citation type="submission" date="2017-08" db="EMBL/GenBank/DDBJ databases">
        <authorList>
            <person name="Grouzdev D.S."/>
            <person name="Gaisin V.A."/>
            <person name="Rysina M.S."/>
            <person name="Gorlenko V.M."/>
        </authorList>
    </citation>
    <scope>NUCLEOTIDE SEQUENCE [LARGE SCALE GENOMIC DNA]</scope>
    <source>
        <strain evidence="9">Kir15-3F</strain>
    </source>
</reference>
<dbReference type="InterPro" id="IPR051619">
    <property type="entry name" value="TypeII_TA_RNase_PINc/VapC"/>
</dbReference>
<dbReference type="Proteomes" id="UP000220527">
    <property type="component" value="Unassembled WGS sequence"/>
</dbReference>
<gene>
    <name evidence="6" type="primary">vapC</name>
    <name evidence="8" type="ORF">CJ255_22105</name>
</gene>
<evidence type="ECO:0000313" key="9">
    <source>
        <dbReference type="Proteomes" id="UP000220527"/>
    </source>
</evidence>
<dbReference type="AlphaFoldDB" id="A0A2A6RDC4"/>
<dbReference type="GO" id="GO:0090729">
    <property type="term" value="F:toxin activity"/>
    <property type="evidence" value="ECO:0007669"/>
    <property type="project" value="UniProtKB-KW"/>
</dbReference>
<dbReference type="InterPro" id="IPR029060">
    <property type="entry name" value="PIN-like_dom_sf"/>
</dbReference>
<sequence>MYTIDANIFIRDLDNREPNHNECHALLIHLITHQISIIVPTLVLAEISGTVSRTRRNAIAGRLAAEALHDIPHLTFVSLDESVAREATAIAADRAIRGADAIYVAVAQRYRATLITLDRELTDRAAPIVTIMQPQQVLATLS</sequence>
<dbReference type="GO" id="GO:0016787">
    <property type="term" value="F:hydrolase activity"/>
    <property type="evidence" value="ECO:0007669"/>
    <property type="project" value="UniProtKB-KW"/>
</dbReference>
<evidence type="ECO:0000256" key="2">
    <source>
        <dbReference type="ARBA" id="ARBA00022722"/>
    </source>
</evidence>
<organism evidence="8 9">
    <name type="scientific">Candidatus Viridilinea mediisalina</name>
    <dbReference type="NCBI Taxonomy" id="2024553"/>
    <lineage>
        <taxon>Bacteria</taxon>
        <taxon>Bacillati</taxon>
        <taxon>Chloroflexota</taxon>
        <taxon>Chloroflexia</taxon>
        <taxon>Chloroflexales</taxon>
        <taxon>Chloroflexineae</taxon>
        <taxon>Oscillochloridaceae</taxon>
        <taxon>Candidatus Viridilinea</taxon>
    </lineage>
</organism>
<evidence type="ECO:0000256" key="3">
    <source>
        <dbReference type="ARBA" id="ARBA00022723"/>
    </source>
</evidence>
<keyword evidence="5 6" id="KW-0460">Magnesium</keyword>
<accession>A0A2A6RDC4</accession>
<dbReference type="InterPro" id="IPR002716">
    <property type="entry name" value="PIN_dom"/>
</dbReference>
<feature type="binding site" evidence="6">
    <location>
        <position position="5"/>
    </location>
    <ligand>
        <name>Mg(2+)</name>
        <dbReference type="ChEBI" id="CHEBI:18420"/>
    </ligand>
</feature>
<proteinExistence type="inferred from homology"/>
<keyword evidence="2 6" id="KW-0540">Nuclease</keyword>
<dbReference type="EMBL" id="NQWI01000294">
    <property type="protein sequence ID" value="PDV98019.1"/>
    <property type="molecule type" value="Genomic_DNA"/>
</dbReference>
<comment type="cofactor">
    <cofactor evidence="6">
        <name>Mg(2+)</name>
        <dbReference type="ChEBI" id="CHEBI:18420"/>
    </cofactor>
</comment>
<evidence type="ECO:0000256" key="1">
    <source>
        <dbReference type="ARBA" id="ARBA00022649"/>
    </source>
</evidence>
<dbReference type="SUPFAM" id="SSF88723">
    <property type="entry name" value="PIN domain-like"/>
    <property type="match status" value="1"/>
</dbReference>
<dbReference type="HAMAP" id="MF_00265">
    <property type="entry name" value="VapC_Nob1"/>
    <property type="match status" value="1"/>
</dbReference>
<keyword evidence="4 6" id="KW-0378">Hydrolase</keyword>
<dbReference type="InterPro" id="IPR022907">
    <property type="entry name" value="VapC_family"/>
</dbReference>
<comment type="function">
    <text evidence="6">Toxic component of a toxin-antitoxin (TA) system. An RNase.</text>
</comment>
<dbReference type="EC" id="3.1.-.-" evidence="6"/>
<name>A0A2A6RDC4_9CHLR</name>
<dbReference type="InterPro" id="IPR044153">
    <property type="entry name" value="PIN_Pae0151-like"/>
</dbReference>
<feature type="binding site" evidence="6">
    <location>
        <position position="100"/>
    </location>
    <ligand>
        <name>Mg(2+)</name>
        <dbReference type="ChEBI" id="CHEBI:18420"/>
    </ligand>
</feature>
<evidence type="ECO:0000256" key="6">
    <source>
        <dbReference type="HAMAP-Rule" id="MF_00265"/>
    </source>
</evidence>
<dbReference type="Gene3D" id="3.40.50.1010">
    <property type="entry name" value="5'-nuclease"/>
    <property type="match status" value="1"/>
</dbReference>
<evidence type="ECO:0000256" key="4">
    <source>
        <dbReference type="ARBA" id="ARBA00022801"/>
    </source>
</evidence>
<dbReference type="Pfam" id="PF01850">
    <property type="entry name" value="PIN"/>
    <property type="match status" value="1"/>
</dbReference>
<dbReference type="PANTHER" id="PTHR35901">
    <property type="entry name" value="RIBONUCLEASE VAPC3"/>
    <property type="match status" value="1"/>
</dbReference>
<dbReference type="RefSeq" id="WP_097646213.1">
    <property type="nucleotide sequence ID" value="NZ_NQWI01000294.1"/>
</dbReference>
<dbReference type="CDD" id="cd09873">
    <property type="entry name" value="PIN_Pae0151-like"/>
    <property type="match status" value="1"/>
</dbReference>
<keyword evidence="3 6" id="KW-0479">Metal-binding</keyword>
<comment type="similarity">
    <text evidence="6">Belongs to the PINc/VapC protein family.</text>
</comment>
<keyword evidence="6" id="KW-0800">Toxin</keyword>
<dbReference type="OrthoDB" id="162724at2"/>
<dbReference type="GO" id="GO:0000287">
    <property type="term" value="F:magnesium ion binding"/>
    <property type="evidence" value="ECO:0007669"/>
    <property type="project" value="UniProtKB-UniRule"/>
</dbReference>
<comment type="caution">
    <text evidence="8">The sequence shown here is derived from an EMBL/GenBank/DDBJ whole genome shotgun (WGS) entry which is preliminary data.</text>
</comment>
<feature type="domain" description="PIN" evidence="7">
    <location>
        <begin position="3"/>
        <end position="124"/>
    </location>
</feature>
<dbReference type="PANTHER" id="PTHR35901:SF1">
    <property type="entry name" value="EXONUCLEASE VAPC9"/>
    <property type="match status" value="1"/>
</dbReference>
<evidence type="ECO:0000256" key="5">
    <source>
        <dbReference type="ARBA" id="ARBA00022842"/>
    </source>
</evidence>
<evidence type="ECO:0000313" key="8">
    <source>
        <dbReference type="EMBL" id="PDV98019.1"/>
    </source>
</evidence>